<evidence type="ECO:0000313" key="2">
    <source>
        <dbReference type="Proteomes" id="UP000053039"/>
    </source>
</evidence>
<evidence type="ECO:0000313" key="1">
    <source>
        <dbReference type="EMBL" id="KUM82355.1"/>
    </source>
</evidence>
<sequence>MADTLPPPSGYVVVLEEMPAFLVSVGFDGHAQVLGKVPRHTVIKALRDMADALELGRADTIIPGGGRG</sequence>
<dbReference type="EMBL" id="LMWM01000060">
    <property type="protein sequence ID" value="KUM82355.1"/>
    <property type="molecule type" value="Genomic_DNA"/>
</dbReference>
<dbReference type="Proteomes" id="UP000053039">
    <property type="component" value="Unassembled WGS sequence"/>
</dbReference>
<comment type="caution">
    <text evidence="1">The sequence shown here is derived from an EMBL/GenBank/DDBJ whole genome shotgun (WGS) entry which is preliminary data.</text>
</comment>
<organism evidence="1 2">
    <name type="scientific">Streptomyces pseudovenezuelae</name>
    <dbReference type="NCBI Taxonomy" id="67350"/>
    <lineage>
        <taxon>Bacteria</taxon>
        <taxon>Bacillati</taxon>
        <taxon>Actinomycetota</taxon>
        <taxon>Actinomycetes</taxon>
        <taxon>Kitasatosporales</taxon>
        <taxon>Streptomycetaceae</taxon>
        <taxon>Streptomyces</taxon>
        <taxon>Streptomyces aurantiacus group</taxon>
    </lineage>
</organism>
<protein>
    <submittedName>
        <fullName evidence="1">Uncharacterized protein</fullName>
    </submittedName>
</protein>
<reference evidence="1 2" key="1">
    <citation type="submission" date="2015-10" db="EMBL/GenBank/DDBJ databases">
        <title>Draft genome sequence of Streptomyces pseudovenezuelae DSM 40212, type strain for the species Streptomyces pseudovenezuelae.</title>
        <authorList>
            <person name="Ruckert C."/>
            <person name="Winkler A."/>
            <person name="Kalinowski J."/>
            <person name="Kampfer P."/>
            <person name="Glaeser S."/>
        </authorList>
    </citation>
    <scope>NUCLEOTIDE SEQUENCE [LARGE SCALE GENOMIC DNA]</scope>
    <source>
        <strain evidence="1 2">DSM 40212</strain>
    </source>
</reference>
<proteinExistence type="predicted"/>
<dbReference type="RefSeq" id="WP_030498770.1">
    <property type="nucleotide sequence ID" value="NZ_KQ948157.1"/>
</dbReference>
<dbReference type="AlphaFoldDB" id="A0A124H8C5"/>
<accession>A0A124H8C5</accession>
<name>A0A124H8C5_9ACTN</name>
<gene>
    <name evidence="1" type="ORF">AQI94_42005</name>
</gene>